<evidence type="ECO:0008006" key="19">
    <source>
        <dbReference type="Google" id="ProtNLM"/>
    </source>
</evidence>
<evidence type="ECO:0000313" key="17">
    <source>
        <dbReference type="Proteomes" id="UP000027439"/>
    </source>
</evidence>
<evidence type="ECO:0000256" key="7">
    <source>
        <dbReference type="ARBA" id="ARBA00022729"/>
    </source>
</evidence>
<reference evidence="15" key="1">
    <citation type="journal article" date="2014" name="Int. J. Syst. Evol. Microbiol.">
        <title>Complete genome of a new Firmicutes species belonging to the dominant human colonic microbiota ('Ruminococcus bicirculans') reveals two chromosomes and a selective capacity to utilize plant glucans.</title>
        <authorList>
            <consortium name="NISC Comparative Sequencing Program"/>
            <person name="Wegmann U."/>
            <person name="Louis P."/>
            <person name="Goesmann A."/>
            <person name="Henrissat B."/>
            <person name="Duncan S.H."/>
            <person name="Flint H.J."/>
        </authorList>
    </citation>
    <scope>NUCLEOTIDE SEQUENCE</scope>
    <source>
        <strain evidence="15">CGMCC 1.11013</strain>
    </source>
</reference>
<dbReference type="SUPFAM" id="SSF54523">
    <property type="entry name" value="Pili subunits"/>
    <property type="match status" value="1"/>
</dbReference>
<keyword evidence="5" id="KW-1134">Transmembrane beta strand</keyword>
<dbReference type="Pfam" id="PF05658">
    <property type="entry name" value="YadA_head"/>
    <property type="match status" value="1"/>
</dbReference>
<sequence length="422" mass="41996">MIACRMKVMAAAVAMMLGSSAAMAAGQVILCDGGTGISTIVQNGATNPGFAPANGCSNDGRDFAQISDVNGTSPDYMKVGSGTVEIMANDRISMLTRVDMNGQGIINLADGAVSSASKEGINGSQLYSLASSTANALGGGAAVSSNGAWSSPTYNIGGQQFHNVGDALSNLDSRIAQSSGGGLVQQDAATRNITVAKNTDGTIVDVTGTQGARQVTGVGAGALSASSTDAVNGSQLYQTNVEVDALNQRVQNISIGGSSIVASQANDSPASATGANATAIGNGAQATAANSVALGDRSVASEDNTVSVGSAGNERRVTNVAAGVRGTDAANMNQLNALQSNVNAVAREAFAGVAAAMAMPNLTPNQPGNTVVAAGVANYKGYTAVGLGGTYRSLNNRWLVNAAASFTPHGDTGVRGQVGYEF</sequence>
<dbReference type="Proteomes" id="UP000597138">
    <property type="component" value="Unassembled WGS sequence"/>
</dbReference>
<evidence type="ECO:0000313" key="15">
    <source>
        <dbReference type="EMBL" id="GGD57445.1"/>
    </source>
</evidence>
<evidence type="ECO:0000256" key="3">
    <source>
        <dbReference type="ARBA" id="ARBA00005848"/>
    </source>
</evidence>
<reference evidence="16 17" key="2">
    <citation type="submission" date="2014-03" db="EMBL/GenBank/DDBJ databases">
        <title>Draft Genome Sequences of Four Burkholderia Strains.</title>
        <authorList>
            <person name="Liu X.Y."/>
            <person name="Li C.X."/>
            <person name="Xu J.H."/>
        </authorList>
    </citation>
    <scope>NUCLEOTIDE SEQUENCE [LARGE SCALE GENOMIC DNA]</scope>
    <source>
        <strain evidence="16 17">R27</strain>
    </source>
</reference>
<dbReference type="GO" id="GO:0015031">
    <property type="term" value="P:protein transport"/>
    <property type="evidence" value="ECO:0007669"/>
    <property type="project" value="UniProtKB-KW"/>
</dbReference>
<feature type="chain" id="PRO_5001667274" description="Adhesin" evidence="11">
    <location>
        <begin position="25"/>
        <end position="422"/>
    </location>
</feature>
<dbReference type="GO" id="GO:0009986">
    <property type="term" value="C:cell surface"/>
    <property type="evidence" value="ECO:0007669"/>
    <property type="project" value="UniProtKB-SubCell"/>
</dbReference>
<keyword evidence="6" id="KW-0812">Transmembrane</keyword>
<keyword evidence="8" id="KW-0653">Protein transport</keyword>
<evidence type="ECO:0000256" key="5">
    <source>
        <dbReference type="ARBA" id="ARBA00022452"/>
    </source>
</evidence>
<reference evidence="18" key="3">
    <citation type="journal article" date="2019" name="Int. J. Syst. Evol. Microbiol.">
        <title>The Global Catalogue of Microorganisms (GCM) 10K type strain sequencing project: providing services to taxonomists for standard genome sequencing and annotation.</title>
        <authorList>
            <consortium name="The Broad Institute Genomics Platform"/>
            <consortium name="The Broad Institute Genome Sequencing Center for Infectious Disease"/>
            <person name="Wu L."/>
            <person name="Ma J."/>
        </authorList>
    </citation>
    <scope>NUCLEOTIDE SEQUENCE [LARGE SCALE GENOMIC DNA]</scope>
    <source>
        <strain evidence="18">CGMCC 1.11013</strain>
    </source>
</reference>
<dbReference type="Gene3D" id="2.60.40.4050">
    <property type="match status" value="1"/>
</dbReference>
<dbReference type="Gene3D" id="3.30.1300.30">
    <property type="entry name" value="GSPII I/J protein-like"/>
    <property type="match status" value="1"/>
</dbReference>
<protein>
    <recommendedName>
        <fullName evidence="19">Adhesin</fullName>
    </recommendedName>
</protein>
<evidence type="ECO:0000256" key="2">
    <source>
        <dbReference type="ARBA" id="ARBA00004442"/>
    </source>
</evidence>
<evidence type="ECO:0000256" key="10">
    <source>
        <dbReference type="ARBA" id="ARBA00023237"/>
    </source>
</evidence>
<dbReference type="eggNOG" id="COG5295">
    <property type="taxonomic scope" value="Bacteria"/>
</dbReference>
<dbReference type="Proteomes" id="UP000027439">
    <property type="component" value="Unassembled WGS sequence"/>
</dbReference>
<keyword evidence="4" id="KW-0813">Transport</keyword>
<evidence type="ECO:0000313" key="16">
    <source>
        <dbReference type="EMBL" id="KDR36325.1"/>
    </source>
</evidence>
<dbReference type="Gene3D" id="1.20.5.170">
    <property type="match status" value="2"/>
</dbReference>
<dbReference type="InterPro" id="IPR011049">
    <property type="entry name" value="Serralysin-like_metalloprot_C"/>
</dbReference>
<dbReference type="EMBL" id="BMEG01000001">
    <property type="protein sequence ID" value="GGD57445.1"/>
    <property type="molecule type" value="Genomic_DNA"/>
</dbReference>
<reference evidence="15" key="4">
    <citation type="submission" date="2024-05" db="EMBL/GenBank/DDBJ databases">
        <authorList>
            <person name="Sun Q."/>
            <person name="Zhou Y."/>
        </authorList>
    </citation>
    <scope>NUCLEOTIDE SEQUENCE</scope>
    <source>
        <strain evidence="15">CGMCC 1.11013</strain>
    </source>
</reference>
<feature type="domain" description="Trimeric autotransporter adhesin YadA-like stalk" evidence="14">
    <location>
        <begin position="105"/>
        <end position="147"/>
    </location>
</feature>
<keyword evidence="10" id="KW-0998">Cell outer membrane</keyword>
<evidence type="ECO:0000256" key="1">
    <source>
        <dbReference type="ARBA" id="ARBA00004241"/>
    </source>
</evidence>
<dbReference type="InterPro" id="IPR045584">
    <property type="entry name" value="Pilin-like"/>
</dbReference>
<dbReference type="InterPro" id="IPR005594">
    <property type="entry name" value="YadA_C"/>
</dbReference>
<comment type="similarity">
    <text evidence="3">Belongs to the autotransporter-2 (AT-2) (TC 1.B.40) family.</text>
</comment>
<comment type="subcellular location">
    <subcellularLocation>
        <location evidence="2">Cell outer membrane</location>
    </subcellularLocation>
    <subcellularLocation>
        <location evidence="1">Cell surface</location>
    </subcellularLocation>
</comment>
<accession>A0A069P6K8</accession>
<gene>
    <name evidence="16" type="ORF">BG57_20645</name>
    <name evidence="15" type="ORF">GCM10010985_09120</name>
</gene>
<feature type="domain" description="Trimeric autotransporter adhesin YadA-like C-terminal membrane anchor" evidence="12">
    <location>
        <begin position="363"/>
        <end position="422"/>
    </location>
</feature>
<keyword evidence="9" id="KW-0472">Membrane</keyword>
<dbReference type="InterPro" id="IPR008640">
    <property type="entry name" value="Adhesin_Head_dom"/>
</dbReference>
<dbReference type="InterPro" id="IPR008635">
    <property type="entry name" value="Coiled_stalk_dom"/>
</dbReference>
<dbReference type="STRING" id="1071679.BG57_20645"/>
<evidence type="ECO:0000256" key="6">
    <source>
        <dbReference type="ARBA" id="ARBA00022692"/>
    </source>
</evidence>
<dbReference type="AlphaFoldDB" id="A0A069P6K8"/>
<keyword evidence="18" id="KW-1185">Reference proteome</keyword>
<evidence type="ECO:0000259" key="12">
    <source>
        <dbReference type="Pfam" id="PF03895"/>
    </source>
</evidence>
<feature type="signal peptide" evidence="11">
    <location>
        <begin position="1"/>
        <end position="24"/>
    </location>
</feature>
<dbReference type="EMBL" id="JFHE01000004">
    <property type="protein sequence ID" value="KDR36325.1"/>
    <property type="molecule type" value="Genomic_DNA"/>
</dbReference>
<name>A0A069P6K8_9BURK</name>
<proteinExistence type="inferred from homology"/>
<evidence type="ECO:0000259" key="13">
    <source>
        <dbReference type="Pfam" id="PF05658"/>
    </source>
</evidence>
<dbReference type="SUPFAM" id="SSF101967">
    <property type="entry name" value="Adhesin YadA, collagen-binding domain"/>
    <property type="match status" value="1"/>
</dbReference>
<feature type="domain" description="Trimeric autotransporter adhesin YadA-like stalk" evidence="14">
    <location>
        <begin position="214"/>
        <end position="251"/>
    </location>
</feature>
<evidence type="ECO:0000256" key="9">
    <source>
        <dbReference type="ARBA" id="ARBA00023136"/>
    </source>
</evidence>
<dbReference type="Pfam" id="PF05662">
    <property type="entry name" value="YadA_stalk"/>
    <property type="match status" value="3"/>
</dbReference>
<evidence type="ECO:0000256" key="8">
    <source>
        <dbReference type="ARBA" id="ARBA00022927"/>
    </source>
</evidence>
<evidence type="ECO:0000256" key="4">
    <source>
        <dbReference type="ARBA" id="ARBA00022448"/>
    </source>
</evidence>
<evidence type="ECO:0000256" key="11">
    <source>
        <dbReference type="SAM" id="SignalP"/>
    </source>
</evidence>
<comment type="caution">
    <text evidence="16">The sequence shown here is derived from an EMBL/GenBank/DDBJ whole genome shotgun (WGS) entry which is preliminary data.</text>
</comment>
<feature type="domain" description="Trimeric autotransporter adhesin YadA-like head" evidence="13">
    <location>
        <begin position="272"/>
        <end position="298"/>
    </location>
</feature>
<feature type="domain" description="Trimeric autotransporter adhesin YadA-like stalk" evidence="14">
    <location>
        <begin position="316"/>
        <end position="354"/>
    </location>
</feature>
<evidence type="ECO:0000313" key="18">
    <source>
        <dbReference type="Proteomes" id="UP000597138"/>
    </source>
</evidence>
<evidence type="ECO:0000259" key="14">
    <source>
        <dbReference type="Pfam" id="PF05662"/>
    </source>
</evidence>
<dbReference type="GO" id="GO:0009279">
    <property type="term" value="C:cell outer membrane"/>
    <property type="evidence" value="ECO:0007669"/>
    <property type="project" value="UniProtKB-SubCell"/>
</dbReference>
<organism evidence="16 17">
    <name type="scientific">Caballeronia grimmiae</name>
    <dbReference type="NCBI Taxonomy" id="1071679"/>
    <lineage>
        <taxon>Bacteria</taxon>
        <taxon>Pseudomonadati</taxon>
        <taxon>Pseudomonadota</taxon>
        <taxon>Betaproteobacteria</taxon>
        <taxon>Burkholderiales</taxon>
        <taxon>Burkholderiaceae</taxon>
        <taxon>Caballeronia</taxon>
    </lineage>
</organism>
<dbReference type="Pfam" id="PF03895">
    <property type="entry name" value="YadA_anchor"/>
    <property type="match status" value="1"/>
</dbReference>
<keyword evidence="7 11" id="KW-0732">Signal</keyword>